<organism evidence="1 2">
    <name type="scientific">Bimuria novae-zelandiae CBS 107.79</name>
    <dbReference type="NCBI Taxonomy" id="1447943"/>
    <lineage>
        <taxon>Eukaryota</taxon>
        <taxon>Fungi</taxon>
        <taxon>Dikarya</taxon>
        <taxon>Ascomycota</taxon>
        <taxon>Pezizomycotina</taxon>
        <taxon>Dothideomycetes</taxon>
        <taxon>Pleosporomycetidae</taxon>
        <taxon>Pleosporales</taxon>
        <taxon>Massarineae</taxon>
        <taxon>Didymosphaeriaceae</taxon>
        <taxon>Bimuria</taxon>
    </lineage>
</organism>
<reference evidence="1" key="1">
    <citation type="journal article" date="2020" name="Stud. Mycol.">
        <title>101 Dothideomycetes genomes: a test case for predicting lifestyles and emergence of pathogens.</title>
        <authorList>
            <person name="Haridas S."/>
            <person name="Albert R."/>
            <person name="Binder M."/>
            <person name="Bloem J."/>
            <person name="Labutti K."/>
            <person name="Salamov A."/>
            <person name="Andreopoulos B."/>
            <person name="Baker S."/>
            <person name="Barry K."/>
            <person name="Bills G."/>
            <person name="Bluhm B."/>
            <person name="Cannon C."/>
            <person name="Castanera R."/>
            <person name="Culley D."/>
            <person name="Daum C."/>
            <person name="Ezra D."/>
            <person name="Gonzalez J."/>
            <person name="Henrissat B."/>
            <person name="Kuo A."/>
            <person name="Liang C."/>
            <person name="Lipzen A."/>
            <person name="Lutzoni F."/>
            <person name="Magnuson J."/>
            <person name="Mondo S."/>
            <person name="Nolan M."/>
            <person name="Ohm R."/>
            <person name="Pangilinan J."/>
            <person name="Park H.-J."/>
            <person name="Ramirez L."/>
            <person name="Alfaro M."/>
            <person name="Sun H."/>
            <person name="Tritt A."/>
            <person name="Yoshinaga Y."/>
            <person name="Zwiers L.-H."/>
            <person name="Turgeon B."/>
            <person name="Goodwin S."/>
            <person name="Spatafora J."/>
            <person name="Crous P."/>
            <person name="Grigoriev I."/>
        </authorList>
    </citation>
    <scope>NUCLEOTIDE SEQUENCE</scope>
    <source>
        <strain evidence="1">CBS 107.79</strain>
    </source>
</reference>
<protein>
    <submittedName>
        <fullName evidence="1">Uncharacterized protein</fullName>
    </submittedName>
</protein>
<dbReference type="Proteomes" id="UP000800036">
    <property type="component" value="Unassembled WGS sequence"/>
</dbReference>
<accession>A0A6A5V4W4</accession>
<dbReference type="AlphaFoldDB" id="A0A6A5V4W4"/>
<keyword evidence="2" id="KW-1185">Reference proteome</keyword>
<sequence length="220" mass="24892">MPAFTAIPELKANWSRAVLCRSTHRTYPILSPSVWILVVTATDPNAVIFKKPHKHSDNRVTLASLAFIATACPNLREFRLGVNGGYISTTKPSAAPFAKHRLEVNHLFHALHSFTANSPRLVRFTLECGGYYGFKNTICKDDFDKTCHWAATAVRGMVHRLLNRHKTRDHLKCSKEIDMSKLEGHDFEDGCFKDLLLGRDFLGVPRFLGHELLPVEYDCE</sequence>
<evidence type="ECO:0000313" key="2">
    <source>
        <dbReference type="Proteomes" id="UP000800036"/>
    </source>
</evidence>
<gene>
    <name evidence="1" type="ORF">BU23DRAFT_656211</name>
</gene>
<name>A0A6A5V4W4_9PLEO</name>
<proteinExistence type="predicted"/>
<evidence type="ECO:0000313" key="1">
    <source>
        <dbReference type="EMBL" id="KAF1968367.1"/>
    </source>
</evidence>
<dbReference type="EMBL" id="ML976721">
    <property type="protein sequence ID" value="KAF1968367.1"/>
    <property type="molecule type" value="Genomic_DNA"/>
</dbReference>